<organism evidence="1 2">
    <name type="scientific">Roseburia faecis</name>
    <dbReference type="NCBI Taxonomy" id="301302"/>
    <lineage>
        <taxon>Bacteria</taxon>
        <taxon>Bacillati</taxon>
        <taxon>Bacillota</taxon>
        <taxon>Clostridia</taxon>
        <taxon>Lachnospirales</taxon>
        <taxon>Lachnospiraceae</taxon>
        <taxon>Roseburia</taxon>
    </lineage>
</organism>
<accession>A0A844KNN4</accession>
<sequence>MNMKDLKIPFNAPLNELDTEVQTYGCRANNPDICANNSITDICAFTSKDCICRKPSRAWKKQYHKLSEGQTHE</sequence>
<proteinExistence type="predicted"/>
<dbReference type="AlphaFoldDB" id="A0A844KNN4"/>
<reference evidence="1 2" key="1">
    <citation type="journal article" date="2019" name="Nat. Med.">
        <title>A library of human gut bacterial isolates paired with longitudinal multiomics data enables mechanistic microbiome research.</title>
        <authorList>
            <person name="Poyet M."/>
            <person name="Groussin M."/>
            <person name="Gibbons S.M."/>
            <person name="Avila-Pacheco J."/>
            <person name="Jiang X."/>
            <person name="Kearney S.M."/>
            <person name="Perrotta A.R."/>
            <person name="Berdy B."/>
            <person name="Zhao S."/>
            <person name="Lieberman T.D."/>
            <person name="Swanson P.K."/>
            <person name="Smith M."/>
            <person name="Roesemann S."/>
            <person name="Alexander J.E."/>
            <person name="Rich S.A."/>
            <person name="Livny J."/>
            <person name="Vlamakis H."/>
            <person name="Clish C."/>
            <person name="Bullock K."/>
            <person name="Deik A."/>
            <person name="Scott J."/>
            <person name="Pierce K.A."/>
            <person name="Xavier R.J."/>
            <person name="Alm E.J."/>
        </authorList>
    </citation>
    <scope>NUCLEOTIDE SEQUENCE [LARGE SCALE GENOMIC DNA]</scope>
    <source>
        <strain evidence="1 2">BIOML-A1</strain>
    </source>
</reference>
<evidence type="ECO:0000313" key="2">
    <source>
        <dbReference type="Proteomes" id="UP000446657"/>
    </source>
</evidence>
<evidence type="ECO:0000313" key="1">
    <source>
        <dbReference type="EMBL" id="MTR81393.1"/>
    </source>
</evidence>
<name>A0A844KNN4_9FIRM</name>
<dbReference type="EMBL" id="WNAL01000011">
    <property type="protein sequence ID" value="MTR81393.1"/>
    <property type="molecule type" value="Genomic_DNA"/>
</dbReference>
<comment type="caution">
    <text evidence="1">The sequence shown here is derived from an EMBL/GenBank/DDBJ whole genome shotgun (WGS) entry which is preliminary data.</text>
</comment>
<dbReference type="Proteomes" id="UP000446657">
    <property type="component" value="Unassembled WGS sequence"/>
</dbReference>
<gene>
    <name evidence="1" type="ORF">GMD30_06615</name>
</gene>
<protein>
    <submittedName>
        <fullName evidence="1">Uncharacterized protein</fullName>
    </submittedName>
</protein>